<name>A0A8K0CWE5_IGNLU</name>
<organism evidence="1 2">
    <name type="scientific">Ignelater luminosus</name>
    <name type="common">Cucubano</name>
    <name type="synonym">Pyrophorus luminosus</name>
    <dbReference type="NCBI Taxonomy" id="2038154"/>
    <lineage>
        <taxon>Eukaryota</taxon>
        <taxon>Metazoa</taxon>
        <taxon>Ecdysozoa</taxon>
        <taxon>Arthropoda</taxon>
        <taxon>Hexapoda</taxon>
        <taxon>Insecta</taxon>
        <taxon>Pterygota</taxon>
        <taxon>Neoptera</taxon>
        <taxon>Endopterygota</taxon>
        <taxon>Coleoptera</taxon>
        <taxon>Polyphaga</taxon>
        <taxon>Elateriformia</taxon>
        <taxon>Elateroidea</taxon>
        <taxon>Elateridae</taxon>
        <taxon>Agrypninae</taxon>
        <taxon>Pyrophorini</taxon>
        <taxon>Ignelater</taxon>
    </lineage>
</organism>
<dbReference type="GO" id="GO:0003677">
    <property type="term" value="F:DNA binding"/>
    <property type="evidence" value="ECO:0007669"/>
    <property type="project" value="InterPro"/>
</dbReference>
<dbReference type="GO" id="GO:0000127">
    <property type="term" value="C:transcription factor TFIIIC complex"/>
    <property type="evidence" value="ECO:0007669"/>
    <property type="project" value="InterPro"/>
</dbReference>
<dbReference type="GO" id="GO:0006384">
    <property type="term" value="P:transcription initiation at RNA polymerase III promoter"/>
    <property type="evidence" value="ECO:0007669"/>
    <property type="project" value="InterPro"/>
</dbReference>
<dbReference type="AlphaFoldDB" id="A0A8K0CWE5"/>
<dbReference type="OrthoDB" id="68020at2759"/>
<gene>
    <name evidence="1" type="ORF">ILUMI_11254</name>
</gene>
<dbReference type="GO" id="GO:0042791">
    <property type="term" value="P:5S class rRNA transcription by RNA polymerase III"/>
    <property type="evidence" value="ECO:0007669"/>
    <property type="project" value="TreeGrafter"/>
</dbReference>
<dbReference type="EMBL" id="VTPC01006418">
    <property type="protein sequence ID" value="KAF2894920.1"/>
    <property type="molecule type" value="Genomic_DNA"/>
</dbReference>
<proteinExistence type="predicted"/>
<comment type="caution">
    <text evidence="1">The sequence shown here is derived from an EMBL/GenBank/DDBJ whole genome shotgun (WGS) entry which is preliminary data.</text>
</comment>
<dbReference type="InterPro" id="IPR044210">
    <property type="entry name" value="Tfc3-like"/>
</dbReference>
<evidence type="ECO:0000313" key="1">
    <source>
        <dbReference type="EMBL" id="KAF2894920.1"/>
    </source>
</evidence>
<keyword evidence="2" id="KW-1185">Reference proteome</keyword>
<reference evidence="1" key="1">
    <citation type="submission" date="2019-08" db="EMBL/GenBank/DDBJ databases">
        <title>The genome of the North American firefly Photinus pyralis.</title>
        <authorList>
            <consortium name="Photinus pyralis genome working group"/>
            <person name="Fallon T.R."/>
            <person name="Sander Lower S.E."/>
            <person name="Weng J.-K."/>
        </authorList>
    </citation>
    <scope>NUCLEOTIDE SEQUENCE</scope>
    <source>
        <strain evidence="1">TRF0915ILg1</strain>
        <tissue evidence="1">Whole body</tissue>
    </source>
</reference>
<dbReference type="PANTHER" id="PTHR15180">
    <property type="entry name" value="GENERAL TRANSCRIPTION FACTOR 3C POLYPEPTIDE 1"/>
    <property type="match status" value="1"/>
</dbReference>
<sequence>MNILIRAGVNHIVYVHHKFRKHWLVESCSLGDQDKLKLKESKNEESSNEDFALLSQSLETLGSYTKIKLKIMPWARIDGTLNLKVFEKWMSTILGHCLSNQMIPIKKLINKFCYLKPVDVYYLVECLQEMGCVQMLTYKLENCSIFSTPTYRCPIPASVTDDFEDVFIETDRFAVIKLGTLFNKKLKEFDFPSDEAKKHGTF</sequence>
<evidence type="ECO:0000313" key="2">
    <source>
        <dbReference type="Proteomes" id="UP000801492"/>
    </source>
</evidence>
<protein>
    <submittedName>
        <fullName evidence="1">Uncharacterized protein</fullName>
    </submittedName>
</protein>
<accession>A0A8K0CWE5</accession>
<dbReference type="PANTHER" id="PTHR15180:SF1">
    <property type="entry name" value="GENERAL TRANSCRIPTION FACTOR 3C POLYPEPTIDE 1"/>
    <property type="match status" value="1"/>
</dbReference>
<dbReference type="Proteomes" id="UP000801492">
    <property type="component" value="Unassembled WGS sequence"/>
</dbReference>